<dbReference type="Gene3D" id="3.30.2010.10">
    <property type="entry name" value="Metalloproteases ('zincins'), catalytic domain"/>
    <property type="match status" value="1"/>
</dbReference>
<dbReference type="Pfam" id="PF01863">
    <property type="entry name" value="YgjP-like"/>
    <property type="match status" value="1"/>
</dbReference>
<gene>
    <name evidence="2" type="ORF">ISO4_00875</name>
</gene>
<dbReference type="InterPro" id="IPR053136">
    <property type="entry name" value="UTP_pyrophosphatase-like"/>
</dbReference>
<dbReference type="RefSeq" id="WP_142947971.1">
    <property type="nucleotide sequence ID" value="NZ_ARXR01000005.1"/>
</dbReference>
<protein>
    <recommendedName>
        <fullName evidence="1">YgjP-like metallopeptidase domain-containing protein</fullName>
    </recommendedName>
</protein>
<sequence length="224" mass="26425">MHRDSPPPLEYELVRSRRRSLEVRVRVDGSVQVRAPLKLAAYRVEAFVDSRRDWIRDQQQRMAARPRVRWRDGDPCQYLGEPLTLRVAAAARARVARHGDELHVGVPDPHDEAAVSHAVHEWWRGLARTRFQESIERQFPWFAERGHRLPVLRVKKMRSRWGSLSRRGYINLSLALMQYPPAVIDYVVMHELCHLEYMHHGPAFHALMDRRMPDWPARKRRLDG</sequence>
<dbReference type="EMBL" id="ARXR01000005">
    <property type="protein sequence ID" value="MBF5052273.1"/>
    <property type="molecule type" value="Genomic_DNA"/>
</dbReference>
<reference evidence="2 3" key="1">
    <citation type="submission" date="2012-09" db="EMBL/GenBank/DDBJ databases">
        <title>Genome Sequence of alkane-degrading Bacterium Alcanivorax venustensis ISO4.</title>
        <authorList>
            <person name="Lai Q."/>
            <person name="Shao Z."/>
        </authorList>
    </citation>
    <scope>NUCLEOTIDE SEQUENCE [LARGE SCALE GENOMIC DNA]</scope>
    <source>
        <strain evidence="2 3">ISO4</strain>
    </source>
</reference>
<dbReference type="CDD" id="cd07344">
    <property type="entry name" value="M48_yhfN_like"/>
    <property type="match status" value="1"/>
</dbReference>
<accession>A0ABS0ADQ1</accession>
<proteinExistence type="predicted"/>
<evidence type="ECO:0000313" key="2">
    <source>
        <dbReference type="EMBL" id="MBF5052273.1"/>
    </source>
</evidence>
<evidence type="ECO:0000259" key="1">
    <source>
        <dbReference type="Pfam" id="PF01863"/>
    </source>
</evidence>
<name>A0ABS0ADQ1_9GAMM</name>
<organism evidence="2 3">
    <name type="scientific">Alloalcanivorax venustensis ISO4</name>
    <dbReference type="NCBI Taxonomy" id="1177184"/>
    <lineage>
        <taxon>Bacteria</taxon>
        <taxon>Pseudomonadati</taxon>
        <taxon>Pseudomonadota</taxon>
        <taxon>Gammaproteobacteria</taxon>
        <taxon>Oceanospirillales</taxon>
        <taxon>Alcanivoracaceae</taxon>
        <taxon>Alloalcanivorax</taxon>
    </lineage>
</organism>
<keyword evidence="3" id="KW-1185">Reference proteome</keyword>
<comment type="caution">
    <text evidence="2">The sequence shown here is derived from an EMBL/GenBank/DDBJ whole genome shotgun (WGS) entry which is preliminary data.</text>
</comment>
<dbReference type="PANTHER" id="PTHR30399:SF1">
    <property type="entry name" value="UTP PYROPHOSPHATASE"/>
    <property type="match status" value="1"/>
</dbReference>
<dbReference type="Proteomes" id="UP000644441">
    <property type="component" value="Unassembled WGS sequence"/>
</dbReference>
<dbReference type="PANTHER" id="PTHR30399">
    <property type="entry name" value="UNCHARACTERIZED PROTEIN YGJP"/>
    <property type="match status" value="1"/>
</dbReference>
<evidence type="ECO:0000313" key="3">
    <source>
        <dbReference type="Proteomes" id="UP000644441"/>
    </source>
</evidence>
<feature type="domain" description="YgjP-like metallopeptidase" evidence="1">
    <location>
        <begin position="19"/>
        <end position="223"/>
    </location>
</feature>
<dbReference type="InterPro" id="IPR002725">
    <property type="entry name" value="YgjP-like_metallopeptidase"/>
</dbReference>